<evidence type="ECO:0000313" key="1">
    <source>
        <dbReference type="Proteomes" id="UP000038045"/>
    </source>
</evidence>
<dbReference type="WBParaSite" id="PTRK_0001292500.1">
    <property type="protein sequence ID" value="PTRK_0001292500.1"/>
    <property type="gene ID" value="PTRK_0001292500"/>
</dbReference>
<organism evidence="1 2">
    <name type="scientific">Parastrongyloides trichosuri</name>
    <name type="common">Possum-specific nematode worm</name>
    <dbReference type="NCBI Taxonomy" id="131310"/>
    <lineage>
        <taxon>Eukaryota</taxon>
        <taxon>Metazoa</taxon>
        <taxon>Ecdysozoa</taxon>
        <taxon>Nematoda</taxon>
        <taxon>Chromadorea</taxon>
        <taxon>Rhabditida</taxon>
        <taxon>Tylenchina</taxon>
        <taxon>Panagrolaimomorpha</taxon>
        <taxon>Strongyloidoidea</taxon>
        <taxon>Strongyloididae</taxon>
        <taxon>Parastrongyloides</taxon>
    </lineage>
</organism>
<proteinExistence type="predicted"/>
<dbReference type="AlphaFoldDB" id="A0A0N4ZW91"/>
<dbReference type="Proteomes" id="UP000038045">
    <property type="component" value="Unplaced"/>
</dbReference>
<evidence type="ECO:0000313" key="2">
    <source>
        <dbReference type="WBParaSite" id="PTRK_0001292500.1"/>
    </source>
</evidence>
<protein>
    <submittedName>
        <fullName evidence="2">Hemolysin BL lytic component L1</fullName>
    </submittedName>
</protein>
<keyword evidence="1" id="KW-1185">Reference proteome</keyword>
<accession>A0A0N4ZW91</accession>
<name>A0A0N4ZW91_PARTI</name>
<sequence>MTEQQENVNSAQDALNAKLIELYTTAINSPIGKYVEAGYNSAKTYNPLIENTVTTLETNIAKVANDYILPTAAKVYDNYSKGIDGTITALDKTKEAANVSTAYGLTAVVAGLQLGLLAGLTGANYALDTAKVTKDIGSNATEYVTRCKETATETLKSTIEKTSEIASLPKNVAVEQINYLLDITYAYAENITQKTIPKEDLNGNSSIFDRLGTVVKFLASNVYDQGNVKIFEPLVQNLYSVMNKIKDNFMLLDVMIKEKINKETGKNISEYLLKAKKMVEEKAEKLNLSPEQVLLEQIRNNTDKLDKTSEEIKLKGQNLLTPQINEFLAKIVSSIKSFDDSVTTSKSVYDVKDEVIQTIITTLSTVLSFSGITETYGMKSNDSLKEEEKKKNE</sequence>
<reference evidence="2" key="1">
    <citation type="submission" date="2017-02" db="UniProtKB">
        <authorList>
            <consortium name="WormBaseParasite"/>
        </authorList>
    </citation>
    <scope>IDENTIFICATION</scope>
</reference>